<dbReference type="OrthoDB" id="5324824at2"/>
<accession>A0A2W6MX31</accession>
<dbReference type="EMBL" id="NBIU01000002">
    <property type="protein sequence ID" value="PZT48967.1"/>
    <property type="molecule type" value="Genomic_DNA"/>
</dbReference>
<evidence type="ECO:0000313" key="3">
    <source>
        <dbReference type="Proteomes" id="UP000249746"/>
    </source>
</evidence>
<gene>
    <name evidence="2" type="ORF">B6S12_01345</name>
</gene>
<organism evidence="2 3">
    <name type="scientific">Helicobacter valdiviensis</name>
    <dbReference type="NCBI Taxonomy" id="1458358"/>
    <lineage>
        <taxon>Bacteria</taxon>
        <taxon>Pseudomonadati</taxon>
        <taxon>Campylobacterota</taxon>
        <taxon>Epsilonproteobacteria</taxon>
        <taxon>Campylobacterales</taxon>
        <taxon>Helicobacteraceae</taxon>
        <taxon>Helicobacter</taxon>
    </lineage>
</organism>
<dbReference type="Proteomes" id="UP000249746">
    <property type="component" value="Unassembled WGS sequence"/>
</dbReference>
<name>A0A2W6MX31_9HELI</name>
<evidence type="ECO:0000313" key="2">
    <source>
        <dbReference type="EMBL" id="PZT48967.1"/>
    </source>
</evidence>
<keyword evidence="3" id="KW-1185">Reference proteome</keyword>
<feature type="transmembrane region" description="Helical" evidence="1">
    <location>
        <begin position="6"/>
        <end position="25"/>
    </location>
</feature>
<evidence type="ECO:0000256" key="1">
    <source>
        <dbReference type="SAM" id="Phobius"/>
    </source>
</evidence>
<protein>
    <submittedName>
        <fullName evidence="2">Uncharacterized protein</fullName>
    </submittedName>
</protein>
<dbReference type="RefSeq" id="WP_111229025.1">
    <property type="nucleotide sequence ID" value="NZ_NBIU01000002.1"/>
</dbReference>
<keyword evidence="1" id="KW-0472">Membrane</keyword>
<comment type="caution">
    <text evidence="2">The sequence shown here is derived from an EMBL/GenBank/DDBJ whole genome shotgun (WGS) entry which is preliminary data.</text>
</comment>
<proteinExistence type="predicted"/>
<reference evidence="2 3" key="1">
    <citation type="submission" date="2017-03" db="EMBL/GenBank/DDBJ databases">
        <title>Genomic and clinical evidence uncovers the enterohepatic species Helicobacter valdiviensis as a potential human intestinal pathogen.</title>
        <authorList>
            <person name="Fresia P."/>
            <person name="Jara R."/>
            <person name="Sierra R."/>
            <person name="Ferres I."/>
            <person name="Greif G."/>
            <person name="Iraola G."/>
            <person name="Collado L."/>
        </authorList>
    </citation>
    <scope>NUCLEOTIDE SEQUENCE [LARGE SCALE GENOMIC DNA]</scope>
    <source>
        <strain evidence="2 3">WBE14</strain>
    </source>
</reference>
<keyword evidence="1" id="KW-0812">Transmembrane</keyword>
<sequence length="160" mass="18724">MKRNYWPLGIFMLAMVVVGMIILTLKMALGNPVEYTTICGWKPQEFDEKNNEIMVAKSQFLQKYNVDFEGKIEPTKEEFKRLFVRVKNKDNKIVQDAKVDFFLTRPHTAKEDKELGMAELVDGLYESKDFAVENLGKWEAQALIRINEDYICITKEYQVK</sequence>
<dbReference type="InterPro" id="IPR008620">
    <property type="entry name" value="FixH"/>
</dbReference>
<dbReference type="AlphaFoldDB" id="A0A2W6MX31"/>
<keyword evidence="1" id="KW-1133">Transmembrane helix</keyword>
<dbReference type="Pfam" id="PF05751">
    <property type="entry name" value="FixH"/>
    <property type="match status" value="1"/>
</dbReference>